<dbReference type="SUPFAM" id="SSF48452">
    <property type="entry name" value="TPR-like"/>
    <property type="match status" value="1"/>
</dbReference>
<dbReference type="Gene3D" id="1.10.10.60">
    <property type="entry name" value="Homeodomain-like"/>
    <property type="match status" value="1"/>
</dbReference>
<keyword evidence="4" id="KW-0238">DNA-binding</keyword>
<dbReference type="PATRIC" id="fig|1391654.3.peg.3305"/>
<dbReference type="Proteomes" id="UP000064967">
    <property type="component" value="Chromosome"/>
</dbReference>
<dbReference type="GO" id="GO:0005524">
    <property type="term" value="F:ATP binding"/>
    <property type="evidence" value="ECO:0007669"/>
    <property type="project" value="UniProtKB-KW"/>
</dbReference>
<proteinExistence type="predicted"/>
<dbReference type="STRING" id="1391654.AKJ09_03268"/>
<evidence type="ECO:0000313" key="7">
    <source>
        <dbReference type="EMBL" id="AKU96604.1"/>
    </source>
</evidence>
<dbReference type="InterPro" id="IPR027417">
    <property type="entry name" value="P-loop_NTPase"/>
</dbReference>
<dbReference type="PROSITE" id="PS50045">
    <property type="entry name" value="SIGMA54_INTERACT_4"/>
    <property type="match status" value="1"/>
</dbReference>
<dbReference type="Pfam" id="PF00158">
    <property type="entry name" value="Sigma54_activat"/>
    <property type="match status" value="1"/>
</dbReference>
<dbReference type="PROSITE" id="PS00676">
    <property type="entry name" value="SIGMA54_INTERACT_2"/>
    <property type="match status" value="1"/>
</dbReference>
<dbReference type="PRINTS" id="PR01590">
    <property type="entry name" value="HTHFIS"/>
</dbReference>
<dbReference type="Gene3D" id="1.25.40.10">
    <property type="entry name" value="Tetratricopeptide repeat domain"/>
    <property type="match status" value="1"/>
</dbReference>
<dbReference type="InterPro" id="IPR003593">
    <property type="entry name" value="AAA+_ATPase"/>
</dbReference>
<keyword evidence="8" id="KW-1185">Reference proteome</keyword>
<feature type="domain" description="Sigma-54 factor interaction" evidence="6">
    <location>
        <begin position="434"/>
        <end position="660"/>
    </location>
</feature>
<dbReference type="FunFam" id="3.40.50.300:FF:000006">
    <property type="entry name" value="DNA-binding transcriptional regulator NtrC"/>
    <property type="match status" value="1"/>
</dbReference>
<dbReference type="EMBL" id="CP012333">
    <property type="protein sequence ID" value="AKU96604.1"/>
    <property type="molecule type" value="Genomic_DNA"/>
</dbReference>
<dbReference type="InterPro" id="IPR009057">
    <property type="entry name" value="Homeodomain-like_sf"/>
</dbReference>
<evidence type="ECO:0000259" key="6">
    <source>
        <dbReference type="PROSITE" id="PS50045"/>
    </source>
</evidence>
<dbReference type="PANTHER" id="PTHR32071">
    <property type="entry name" value="TRANSCRIPTIONAL REGULATORY PROTEIN"/>
    <property type="match status" value="1"/>
</dbReference>
<dbReference type="InterPro" id="IPR025662">
    <property type="entry name" value="Sigma_54_int_dom_ATP-bd_1"/>
</dbReference>
<reference evidence="7 8" key="1">
    <citation type="submission" date="2015-08" db="EMBL/GenBank/DDBJ databases">
        <authorList>
            <person name="Babu N.S."/>
            <person name="Beckwith C.J."/>
            <person name="Beseler K.G."/>
            <person name="Brison A."/>
            <person name="Carone J.V."/>
            <person name="Caskin T.P."/>
            <person name="Diamond M."/>
            <person name="Durham M.E."/>
            <person name="Foxe J.M."/>
            <person name="Go M."/>
            <person name="Henderson B.A."/>
            <person name="Jones I.B."/>
            <person name="McGettigan J.A."/>
            <person name="Micheletti S.J."/>
            <person name="Nasrallah M.E."/>
            <person name="Ortiz D."/>
            <person name="Piller C.R."/>
            <person name="Privatt S.R."/>
            <person name="Schneider S.L."/>
            <person name="Sharp S."/>
            <person name="Smith T.C."/>
            <person name="Stanton J.D."/>
            <person name="Ullery H.E."/>
            <person name="Wilson R.J."/>
            <person name="Serrano M.G."/>
            <person name="Buck G."/>
            <person name="Lee V."/>
            <person name="Wang Y."/>
            <person name="Carvalho R."/>
            <person name="Voegtly L."/>
            <person name="Shi R."/>
            <person name="Duckworth R."/>
            <person name="Johnson A."/>
            <person name="Loviza R."/>
            <person name="Walstead R."/>
            <person name="Shah Z."/>
            <person name="Kiflezghi M."/>
            <person name="Wade K."/>
            <person name="Ball S.L."/>
            <person name="Bradley K.W."/>
            <person name="Asai D.J."/>
            <person name="Bowman C.A."/>
            <person name="Russell D.A."/>
            <person name="Pope W.H."/>
            <person name="Jacobs-Sera D."/>
            <person name="Hendrix R.W."/>
            <person name="Hatfull G.F."/>
        </authorList>
    </citation>
    <scope>NUCLEOTIDE SEQUENCE [LARGE SCALE GENOMIC DNA]</scope>
    <source>
        <strain evidence="7 8">DSM 27648</strain>
    </source>
</reference>
<keyword evidence="7" id="KW-0456">Lyase</keyword>
<dbReference type="InterPro" id="IPR002078">
    <property type="entry name" value="Sigma_54_int"/>
</dbReference>
<gene>
    <name evidence="7" type="ORF">AKJ09_03268</name>
</gene>
<dbReference type="KEGG" id="llu:AKJ09_03268"/>
<evidence type="ECO:0000256" key="3">
    <source>
        <dbReference type="ARBA" id="ARBA00023015"/>
    </source>
</evidence>
<dbReference type="GO" id="GO:0006355">
    <property type="term" value="P:regulation of DNA-templated transcription"/>
    <property type="evidence" value="ECO:0007669"/>
    <property type="project" value="InterPro"/>
</dbReference>
<dbReference type="Gene3D" id="3.40.50.300">
    <property type="entry name" value="P-loop containing nucleotide triphosphate hydrolases"/>
    <property type="match status" value="1"/>
</dbReference>
<keyword evidence="3" id="KW-0805">Transcription regulation</keyword>
<dbReference type="CDD" id="cd00009">
    <property type="entry name" value="AAA"/>
    <property type="match status" value="1"/>
</dbReference>
<dbReference type="Pfam" id="PF25601">
    <property type="entry name" value="AAA_lid_14"/>
    <property type="match status" value="1"/>
</dbReference>
<dbReference type="PANTHER" id="PTHR32071:SF122">
    <property type="entry name" value="SIGMA FACTOR"/>
    <property type="match status" value="1"/>
</dbReference>
<protein>
    <submittedName>
        <fullName evidence="7">Formate hydrogenlyase transcriptional activator</fullName>
    </submittedName>
</protein>
<dbReference type="InterPro" id="IPR011990">
    <property type="entry name" value="TPR-like_helical_dom_sf"/>
</dbReference>
<evidence type="ECO:0000256" key="4">
    <source>
        <dbReference type="ARBA" id="ARBA00023125"/>
    </source>
</evidence>
<accession>A0A0K1PTZ7</accession>
<dbReference type="Pfam" id="PF02954">
    <property type="entry name" value="HTH_8"/>
    <property type="match status" value="1"/>
</dbReference>
<evidence type="ECO:0000313" key="8">
    <source>
        <dbReference type="Proteomes" id="UP000064967"/>
    </source>
</evidence>
<dbReference type="InterPro" id="IPR025943">
    <property type="entry name" value="Sigma_54_int_dom_ATP-bd_2"/>
</dbReference>
<dbReference type="AlphaFoldDB" id="A0A0K1PTZ7"/>
<dbReference type="InterPro" id="IPR002197">
    <property type="entry name" value="HTH_Fis"/>
</dbReference>
<dbReference type="GO" id="GO:0016829">
    <property type="term" value="F:lyase activity"/>
    <property type="evidence" value="ECO:0007669"/>
    <property type="project" value="UniProtKB-KW"/>
</dbReference>
<keyword evidence="5" id="KW-0804">Transcription</keyword>
<evidence type="ECO:0000256" key="2">
    <source>
        <dbReference type="ARBA" id="ARBA00022840"/>
    </source>
</evidence>
<keyword evidence="2" id="KW-0067">ATP-binding</keyword>
<evidence type="ECO:0000256" key="5">
    <source>
        <dbReference type="ARBA" id="ARBA00023163"/>
    </source>
</evidence>
<keyword evidence="1" id="KW-0547">Nucleotide-binding</keyword>
<dbReference type="PROSITE" id="PS00688">
    <property type="entry name" value="SIGMA54_INTERACT_3"/>
    <property type="match status" value="1"/>
</dbReference>
<dbReference type="SUPFAM" id="SSF52540">
    <property type="entry name" value="P-loop containing nucleoside triphosphate hydrolases"/>
    <property type="match status" value="1"/>
</dbReference>
<dbReference type="InterPro" id="IPR025944">
    <property type="entry name" value="Sigma_54_int_dom_CS"/>
</dbReference>
<evidence type="ECO:0000256" key="1">
    <source>
        <dbReference type="ARBA" id="ARBA00022741"/>
    </source>
</evidence>
<dbReference type="SMART" id="SM00382">
    <property type="entry name" value="AAA"/>
    <property type="match status" value="1"/>
</dbReference>
<name>A0A0K1PTZ7_9BACT</name>
<dbReference type="SUPFAM" id="SSF46689">
    <property type="entry name" value="Homeodomain-like"/>
    <property type="match status" value="1"/>
</dbReference>
<dbReference type="Gene3D" id="1.10.8.60">
    <property type="match status" value="1"/>
</dbReference>
<organism evidence="7 8">
    <name type="scientific">Labilithrix luteola</name>
    <dbReference type="NCBI Taxonomy" id="1391654"/>
    <lineage>
        <taxon>Bacteria</taxon>
        <taxon>Pseudomonadati</taxon>
        <taxon>Myxococcota</taxon>
        <taxon>Polyangia</taxon>
        <taxon>Polyangiales</taxon>
        <taxon>Labilitrichaceae</taxon>
        <taxon>Labilithrix</taxon>
    </lineage>
</organism>
<sequence>MALARAREALDAGDFALGRALAEEAVRTADASMKPSRAEARRVLALALLYDDRVEDAQRLADEAIRIARAAGSIKQTALAELALAEVLRTKGDYVLGLKHASRARKLAEREGDPITSTVVLSDYATLLGRLGDDERAREVFDHLVGDGSEDQGAAPLEELPRKEALRVLYNATMTHRAAGRFDLALRILARADALTGGKRTWPIVYARALTLLDMGAYEEVRALLEQTRDEDLRGGWQRAQMITLRANLAMHTGARTEVVEALVTEGLAIEGLTPPLKFGLQRVHAHCLLQKGQYQEAERVGITLMAGAAKGGTRVQAAHSLAIAARGGVSDAWLLRWLGAVACSSGGGAARIEHEALSGLVTEPEPIGQLARNIQATCRARILAHTPPEYRKTMLRTLRLVEQRTAALRLTRREETEAVVTDEIAKVKDEVGIAGGSPAIMRAVSTTARAAKSNANLVLTGETGSGKELFARLAHRLSPGSRNPFVAVNCAAIPQPLLEAELFGHERGAFTGAERSRRGLFVEAEGGTLFLDEVGEMSAAMQAKLLRVLEDGEIRAVGGVKSRKVNVRVVAATHRDLAQMVAERTFREDLYYRLAAITVRIPALRERAEDLPAIARAILAREPATKNHRLDVPGLAVLAEHAWPGNVRELSNVLRVAAAMAEGTVIGRPAMMTALDSSISARGRAKAPTEAGPNLRETTLAALRARHRNEVRELVGRAIASADGNKLKAARSLGVSRQGLYRVLES</sequence>
<dbReference type="GO" id="GO:0043565">
    <property type="term" value="F:sequence-specific DNA binding"/>
    <property type="evidence" value="ECO:0007669"/>
    <property type="project" value="InterPro"/>
</dbReference>
<dbReference type="PROSITE" id="PS00675">
    <property type="entry name" value="SIGMA54_INTERACT_1"/>
    <property type="match status" value="1"/>
</dbReference>
<dbReference type="InterPro" id="IPR058031">
    <property type="entry name" value="AAA_lid_NorR"/>
</dbReference>